<feature type="non-terminal residue" evidence="2">
    <location>
        <position position="1"/>
    </location>
</feature>
<dbReference type="InterPro" id="IPR029058">
    <property type="entry name" value="AB_hydrolase_fold"/>
</dbReference>
<evidence type="ECO:0000313" key="3">
    <source>
        <dbReference type="Proteomes" id="UP001596383"/>
    </source>
</evidence>
<keyword evidence="2" id="KW-0378">Hydrolase</keyword>
<feature type="domain" description="Phospholipase/carboxylesterase/thioesterase" evidence="1">
    <location>
        <begin position="2"/>
        <end position="91"/>
    </location>
</feature>
<reference evidence="2 3" key="1">
    <citation type="journal article" date="2019" name="Int. J. Syst. Evol. Microbiol.">
        <title>The Global Catalogue of Microorganisms (GCM) 10K type strain sequencing project: providing services to taxonomists for standard genome sequencing and annotation.</title>
        <authorList>
            <consortium name="The Broad Institute Genomics Platform"/>
            <consortium name="The Broad Institute Genome Sequencing Center for Infectious Disease"/>
            <person name="Wu L."/>
            <person name="Ma J."/>
        </authorList>
    </citation>
    <scope>NUCLEOTIDE SEQUENCE [LARGE SCALE GENOMIC DNA]</scope>
    <source>
        <strain evidence="2 3">LMG 29247</strain>
    </source>
</reference>
<comment type="caution">
    <text evidence="2">The sequence shown here is derived from an EMBL/GenBank/DDBJ whole genome shotgun (WGS) entry which is preliminary data.</text>
</comment>
<dbReference type="Proteomes" id="UP001596383">
    <property type="component" value="Unassembled WGS sequence"/>
</dbReference>
<organism evidence="2 3">
    <name type="scientific">Natrinema soli</name>
    <dbReference type="NCBI Taxonomy" id="1930624"/>
    <lineage>
        <taxon>Archaea</taxon>
        <taxon>Methanobacteriati</taxon>
        <taxon>Methanobacteriota</taxon>
        <taxon>Stenosarchaea group</taxon>
        <taxon>Halobacteria</taxon>
        <taxon>Halobacteriales</taxon>
        <taxon>Natrialbaceae</taxon>
        <taxon>Natrinema</taxon>
    </lineage>
</organism>
<keyword evidence="3" id="KW-1185">Reference proteome</keyword>
<evidence type="ECO:0000313" key="2">
    <source>
        <dbReference type="EMBL" id="MFC6765080.1"/>
    </source>
</evidence>
<dbReference type="Gene3D" id="3.40.50.1820">
    <property type="entry name" value="alpha/beta hydrolase"/>
    <property type="match status" value="1"/>
</dbReference>
<dbReference type="InterPro" id="IPR003140">
    <property type="entry name" value="PLipase/COase/thioEstase"/>
</dbReference>
<dbReference type="GO" id="GO:0016787">
    <property type="term" value="F:hydrolase activity"/>
    <property type="evidence" value="ECO:0007669"/>
    <property type="project" value="UniProtKB-KW"/>
</dbReference>
<proteinExistence type="predicted"/>
<dbReference type="AlphaFoldDB" id="A0ABD5SKN8"/>
<accession>A0ABD5SKN8</accession>
<dbReference type="RefSeq" id="WP_377042381.1">
    <property type="nucleotide sequence ID" value="NZ_JAQIVI010000127.1"/>
</dbReference>
<name>A0ABD5SKN8_9EURY</name>
<sequence length="94" mass="9973">NPQRYGGLAVLSGSLPGTTEEIGSSAIAGSLEETPILVGYGEDDPHVGPEHVAETVRLFERADAAVDERCYPETGHEVTDDEFDAIGAMLEETL</sequence>
<gene>
    <name evidence="2" type="ORF">ACFQE6_08670</name>
</gene>
<dbReference type="EMBL" id="JBHSWV010000127">
    <property type="protein sequence ID" value="MFC6765080.1"/>
    <property type="molecule type" value="Genomic_DNA"/>
</dbReference>
<evidence type="ECO:0000259" key="1">
    <source>
        <dbReference type="Pfam" id="PF02230"/>
    </source>
</evidence>
<protein>
    <submittedName>
        <fullName evidence="2">Alpha/beta hydrolase</fullName>
    </submittedName>
</protein>
<dbReference type="Pfam" id="PF02230">
    <property type="entry name" value="Abhydrolase_2"/>
    <property type="match status" value="1"/>
</dbReference>
<dbReference type="SUPFAM" id="SSF53474">
    <property type="entry name" value="alpha/beta-Hydrolases"/>
    <property type="match status" value="1"/>
</dbReference>